<protein>
    <submittedName>
        <fullName evidence="1">Uncharacterized protein</fullName>
    </submittedName>
</protein>
<dbReference type="EMBL" id="JADZSC010000003">
    <property type="protein sequence ID" value="MBH0231192.1"/>
    <property type="molecule type" value="Genomic_DNA"/>
</dbReference>
<dbReference type="InterPro" id="IPR043749">
    <property type="entry name" value="DUF5694"/>
</dbReference>
<dbReference type="Proteomes" id="UP000614490">
    <property type="component" value="Unassembled WGS sequence"/>
</dbReference>
<evidence type="ECO:0000313" key="2">
    <source>
        <dbReference type="Proteomes" id="UP000614490"/>
    </source>
</evidence>
<comment type="caution">
    <text evidence="1">The sequence shown here is derived from an EMBL/GenBank/DDBJ whole genome shotgun (WGS) entry which is preliminary data.</text>
</comment>
<organism evidence="1 2">
    <name type="scientific">Halobacillus yeomjeoni</name>
    <dbReference type="NCBI Taxonomy" id="311194"/>
    <lineage>
        <taxon>Bacteria</taxon>
        <taxon>Bacillati</taxon>
        <taxon>Bacillota</taxon>
        <taxon>Bacilli</taxon>
        <taxon>Bacillales</taxon>
        <taxon>Bacillaceae</taxon>
        <taxon>Halobacillus</taxon>
    </lineage>
</organism>
<gene>
    <name evidence="1" type="ORF">H0267_13275</name>
</gene>
<proteinExistence type="predicted"/>
<name>A0A931MW02_9BACI</name>
<sequence length="233" mass="27185">MEKPEIMVVGTTHMAMNPNTVNQQQEEIKSLVDSLSRFKPTKIAVEKSFLLKEELDRRYTEFQQGNLTPAYDEVEQIAFRLGDLSEHTRVYPVDEVVDMSKPSLEQVFTWAKEHQPHLFKEILDVQATLKTMENDETVTETFKYINHPDYIKELQRVYMKLARVGDHQHQIGVKWLKQWHQRDLSIAANIARIAESNDRILVLMGGDHIHLLTRFLEDSGDFYLTPALSYLKN</sequence>
<dbReference type="Pfam" id="PF18950">
    <property type="entry name" value="DUF5694"/>
    <property type="match status" value="1"/>
</dbReference>
<evidence type="ECO:0000313" key="1">
    <source>
        <dbReference type="EMBL" id="MBH0231192.1"/>
    </source>
</evidence>
<reference evidence="1 2" key="1">
    <citation type="journal article" date="2005" name="Int. J. Syst. Evol. Microbiol.">
        <title>Halobacillus yeomjeoni sp. nov., isolated from a marine solar saltern in Korea.</title>
        <authorList>
            <person name="Yoon J.H."/>
            <person name="Kang S.J."/>
            <person name="Lee C.H."/>
            <person name="Oh H.W."/>
            <person name="Oh T.K."/>
        </authorList>
    </citation>
    <scope>NUCLEOTIDE SEQUENCE [LARGE SCALE GENOMIC DNA]</scope>
    <source>
        <strain evidence="1 2">KCTC 3957</strain>
    </source>
</reference>
<dbReference type="RefSeq" id="WP_197317834.1">
    <property type="nucleotide sequence ID" value="NZ_JADZSC010000003.1"/>
</dbReference>
<accession>A0A931MW02</accession>
<keyword evidence="2" id="KW-1185">Reference proteome</keyword>
<dbReference type="AlphaFoldDB" id="A0A931MW02"/>
<dbReference type="SUPFAM" id="SSF159501">
    <property type="entry name" value="EreA/ChaN-like"/>
    <property type="match status" value="1"/>
</dbReference>